<keyword evidence="3" id="KW-0325">Glycoprotein</keyword>
<dbReference type="EMBL" id="JAANYQ010000014">
    <property type="protein sequence ID" value="KAF4121077.1"/>
    <property type="molecule type" value="Genomic_DNA"/>
</dbReference>
<reference evidence="6" key="1">
    <citation type="submission" date="2020-03" db="EMBL/GenBank/DDBJ databases">
        <title>Site-based positive gene gene selection in Geosmithia morbida across the United States reveals a broad range of putative effectors and factors for local host and environmental adapation.</title>
        <authorList>
            <person name="Onufrak A."/>
            <person name="Murdoch R.W."/>
            <person name="Gazis R."/>
            <person name="Huff M."/>
            <person name="Staton M."/>
            <person name="Klingeman W."/>
            <person name="Hadziabdic D."/>
        </authorList>
    </citation>
    <scope>NUCLEOTIDE SEQUENCE</scope>
    <source>
        <strain evidence="6">1262</strain>
    </source>
</reference>
<sequence length="397" mass="41503">MHSAKTFAAVAAFAATAFAATCKDVTIETTGQAISCDTITGDLTVDEALAGDLTITGPKTIKGDLIVNNATNLLSLTSSTISSIEGRFVLTSLNSLNTISMDNLRTIGNLEMQKLPALRDLIFGTEGVTKASQIEVSDTFLSSLSGLKISSVDSLNINNNDRLTKFESDLVNITDTLIITSNGRDMEISMQKLESAAEIQIANVKSFQAPLLSNVSASLKFDKCDELKSFSAPNLTSVKDAVSFINNKKLTNISFPILKTIGGDLRIVNNTLLKTIDGFPKFESCASINFGGNFNQIKLPSLDSVGGTAQISTTTQNSTVCDDINDADDDGKIKGGAKCTYDNENANEGGDKDGGETGSGSSSSDSSSDDDDSAAGMVAINSALIGLGLIAGVAQLL</sequence>
<feature type="signal peptide" evidence="5">
    <location>
        <begin position="1"/>
        <end position="19"/>
    </location>
</feature>
<dbReference type="Proteomes" id="UP000749293">
    <property type="component" value="Unassembled WGS sequence"/>
</dbReference>
<dbReference type="GO" id="GO:0005886">
    <property type="term" value="C:plasma membrane"/>
    <property type="evidence" value="ECO:0007669"/>
    <property type="project" value="TreeGrafter"/>
</dbReference>
<feature type="region of interest" description="Disordered" evidence="4">
    <location>
        <begin position="341"/>
        <end position="373"/>
    </location>
</feature>
<comment type="caution">
    <text evidence="6">The sequence shown here is derived from an EMBL/GenBank/DDBJ whole genome shotgun (WGS) entry which is preliminary data.</text>
</comment>
<dbReference type="GO" id="GO:0009277">
    <property type="term" value="C:fungal-type cell wall"/>
    <property type="evidence" value="ECO:0007669"/>
    <property type="project" value="TreeGrafter"/>
</dbReference>
<gene>
    <name evidence="6" type="ORF">GMORB2_2563</name>
</gene>
<protein>
    <submittedName>
        <fullName evidence="6">GPI-anchored cell wall organization protein Ecm33</fullName>
    </submittedName>
</protein>
<dbReference type="RefSeq" id="XP_035319729.1">
    <property type="nucleotide sequence ID" value="XM_035464543.1"/>
</dbReference>
<organism evidence="6 7">
    <name type="scientific">Geosmithia morbida</name>
    <dbReference type="NCBI Taxonomy" id="1094350"/>
    <lineage>
        <taxon>Eukaryota</taxon>
        <taxon>Fungi</taxon>
        <taxon>Dikarya</taxon>
        <taxon>Ascomycota</taxon>
        <taxon>Pezizomycotina</taxon>
        <taxon>Sordariomycetes</taxon>
        <taxon>Hypocreomycetidae</taxon>
        <taxon>Hypocreales</taxon>
        <taxon>Bionectriaceae</taxon>
        <taxon>Geosmithia</taxon>
    </lineage>
</organism>
<dbReference type="PANTHER" id="PTHR31018">
    <property type="entry name" value="SPORULATION-SPECIFIC PROTEIN-RELATED"/>
    <property type="match status" value="1"/>
</dbReference>
<evidence type="ECO:0000256" key="1">
    <source>
        <dbReference type="ARBA" id="ARBA00004196"/>
    </source>
</evidence>
<dbReference type="InterPro" id="IPR051648">
    <property type="entry name" value="CWI-Assembly_Regulator"/>
</dbReference>
<evidence type="ECO:0000313" key="6">
    <source>
        <dbReference type="EMBL" id="KAF4121077.1"/>
    </source>
</evidence>
<evidence type="ECO:0000313" key="7">
    <source>
        <dbReference type="Proteomes" id="UP000749293"/>
    </source>
</evidence>
<feature type="chain" id="PRO_5040390843" evidence="5">
    <location>
        <begin position="20"/>
        <end position="397"/>
    </location>
</feature>
<name>A0A9P4YR69_9HYPO</name>
<dbReference type="AlphaFoldDB" id="A0A9P4YR69"/>
<accession>A0A9P4YR69</accession>
<evidence type="ECO:0000256" key="3">
    <source>
        <dbReference type="ARBA" id="ARBA00023180"/>
    </source>
</evidence>
<dbReference type="SUPFAM" id="SSF52058">
    <property type="entry name" value="L domain-like"/>
    <property type="match status" value="2"/>
</dbReference>
<dbReference type="GO" id="GO:0009986">
    <property type="term" value="C:cell surface"/>
    <property type="evidence" value="ECO:0007669"/>
    <property type="project" value="TreeGrafter"/>
</dbReference>
<dbReference type="GO" id="GO:0031505">
    <property type="term" value="P:fungal-type cell wall organization"/>
    <property type="evidence" value="ECO:0007669"/>
    <property type="project" value="TreeGrafter"/>
</dbReference>
<evidence type="ECO:0000256" key="2">
    <source>
        <dbReference type="ARBA" id="ARBA00022729"/>
    </source>
</evidence>
<keyword evidence="7" id="KW-1185">Reference proteome</keyword>
<evidence type="ECO:0000256" key="4">
    <source>
        <dbReference type="SAM" id="MobiDB-lite"/>
    </source>
</evidence>
<dbReference type="OrthoDB" id="536881at2759"/>
<keyword evidence="2 5" id="KW-0732">Signal</keyword>
<comment type="subcellular location">
    <subcellularLocation>
        <location evidence="1">Cell envelope</location>
    </subcellularLocation>
</comment>
<dbReference type="GeneID" id="55968793"/>
<dbReference type="PANTHER" id="PTHR31018:SF3">
    <property type="entry name" value="RECEPTOR PROTEIN-TYROSINE KINASE"/>
    <property type="match status" value="1"/>
</dbReference>
<proteinExistence type="predicted"/>
<evidence type="ECO:0000256" key="5">
    <source>
        <dbReference type="SAM" id="SignalP"/>
    </source>
</evidence>